<comment type="similarity">
    <text evidence="1 4">Belongs to the glycosyl hydrolase 5 (cellulase A) family.</text>
</comment>
<evidence type="ECO:0000313" key="9">
    <source>
        <dbReference type="Proteomes" id="UP000294847"/>
    </source>
</evidence>
<accession>A0A4V1C524</accession>
<name>A0A4V1C524_PYROR</name>
<sequence length="480" mass="53997">MKLSVIITQLALAISHATAQVMSTPEIPLTQARSTSHPHRRQQTNNSSGSSGWPFAPFSTRGRDIVDSRGEALTLAGVNWPMSGETMIPEGLEFQSAEEILDRIASVGFNVIRFGYATQMVDEIYERDGEDVPLQVALASLGHANGSRITHEILKHNPGWTTQTTRFELWGDILDAAAERGIYAIPDVHVHKAQWCCSHIDGNAWFGDVHFDVENWKRGLSYVAGWAKAHPNVLGLSLRNELRESWNRTDLYYNWQTLVGNMTAGADAIHAANPDLLITWSGMQYDQDLSALTAGRNLLSAPCYRCTAIRDAGRRQPQVFDLDAHPWSDKLVWELHMYHMSEDQDTGDCDVIEANLYRNGFNALGIDAPAACANETIGLDCEKAVRLTPVIFSEFGYEQNVTTLPNDVLQKCLRGFNTKHKVSWMTWSIAGSYRSRQGRQGFEDTWGLTNYDFSGWRDEELVERWWKPYVVDMKPTKKGE</sequence>
<evidence type="ECO:0000256" key="4">
    <source>
        <dbReference type="RuleBase" id="RU361153"/>
    </source>
</evidence>
<dbReference type="Gene3D" id="3.20.20.80">
    <property type="entry name" value="Glycosidases"/>
    <property type="match status" value="1"/>
</dbReference>
<organism evidence="8 9">
    <name type="scientific">Pyricularia oryzae</name>
    <name type="common">Rice blast fungus</name>
    <name type="synonym">Magnaporthe oryzae</name>
    <dbReference type="NCBI Taxonomy" id="318829"/>
    <lineage>
        <taxon>Eukaryota</taxon>
        <taxon>Fungi</taxon>
        <taxon>Dikarya</taxon>
        <taxon>Ascomycota</taxon>
        <taxon>Pezizomycotina</taxon>
        <taxon>Sordariomycetes</taxon>
        <taxon>Sordariomycetidae</taxon>
        <taxon>Magnaporthales</taxon>
        <taxon>Pyriculariaceae</taxon>
        <taxon>Pyricularia</taxon>
    </lineage>
</organism>
<dbReference type="InterPro" id="IPR017853">
    <property type="entry name" value="GH"/>
</dbReference>
<evidence type="ECO:0000313" key="8">
    <source>
        <dbReference type="EMBL" id="QBZ54895.1"/>
    </source>
</evidence>
<evidence type="ECO:0000256" key="1">
    <source>
        <dbReference type="ARBA" id="ARBA00005641"/>
    </source>
</evidence>
<evidence type="ECO:0000256" key="3">
    <source>
        <dbReference type="ARBA" id="ARBA00023295"/>
    </source>
</evidence>
<keyword evidence="2 4" id="KW-0378">Hydrolase</keyword>
<proteinExistence type="inferred from homology"/>
<dbReference type="AlphaFoldDB" id="A0A4V1C524"/>
<dbReference type="Pfam" id="PF00150">
    <property type="entry name" value="Cellulase"/>
    <property type="match status" value="1"/>
</dbReference>
<feature type="domain" description="Glycoside hydrolase family 5" evidence="7">
    <location>
        <begin position="91"/>
        <end position="429"/>
    </location>
</feature>
<dbReference type="PANTHER" id="PTHR31263:SF0">
    <property type="entry name" value="CELLULASE FAMILY PROTEIN (AFU_ORTHOLOGUE AFUA_5G14560)"/>
    <property type="match status" value="1"/>
</dbReference>
<keyword evidence="6" id="KW-0732">Signal</keyword>
<dbReference type="Proteomes" id="UP000294847">
    <property type="component" value="Chromosome 1"/>
</dbReference>
<evidence type="ECO:0000256" key="5">
    <source>
        <dbReference type="SAM" id="MobiDB-lite"/>
    </source>
</evidence>
<reference evidence="8 9" key="1">
    <citation type="journal article" date="2019" name="Mol. Biol. Evol.">
        <title>Blast fungal genomes show frequent chromosomal changes, gene gains and losses, and effector gene turnover.</title>
        <authorList>
            <person name="Gomez Luciano L.B."/>
            <person name="Jason Tsai I."/>
            <person name="Chuma I."/>
            <person name="Tosa Y."/>
            <person name="Chen Y.H."/>
            <person name="Li J.Y."/>
            <person name="Li M.Y."/>
            <person name="Jade Lu M.Y."/>
            <person name="Nakayashiki H."/>
            <person name="Li W.H."/>
        </authorList>
    </citation>
    <scope>NUCLEOTIDE SEQUENCE [LARGE SCALE GENOMIC DNA]</scope>
    <source>
        <strain evidence="8">MZ5-1-6</strain>
    </source>
</reference>
<feature type="signal peptide" evidence="6">
    <location>
        <begin position="1"/>
        <end position="19"/>
    </location>
</feature>
<dbReference type="GO" id="GO:0004553">
    <property type="term" value="F:hydrolase activity, hydrolyzing O-glycosyl compounds"/>
    <property type="evidence" value="ECO:0007669"/>
    <property type="project" value="InterPro"/>
</dbReference>
<keyword evidence="3 4" id="KW-0326">Glycosidase</keyword>
<evidence type="ECO:0000256" key="6">
    <source>
        <dbReference type="SAM" id="SignalP"/>
    </source>
</evidence>
<evidence type="ECO:0000256" key="2">
    <source>
        <dbReference type="ARBA" id="ARBA00022801"/>
    </source>
</evidence>
<feature type="region of interest" description="Disordered" evidence="5">
    <location>
        <begin position="30"/>
        <end position="56"/>
    </location>
</feature>
<protein>
    <recommendedName>
        <fullName evidence="7">Glycoside hydrolase family 5 domain-containing protein</fullName>
    </recommendedName>
</protein>
<dbReference type="EMBL" id="CP034204">
    <property type="protein sequence ID" value="QBZ54895.1"/>
    <property type="molecule type" value="Genomic_DNA"/>
</dbReference>
<gene>
    <name evidence="8" type="ORF">PoMZ_10606</name>
</gene>
<dbReference type="InterPro" id="IPR001547">
    <property type="entry name" value="Glyco_hydro_5"/>
</dbReference>
<dbReference type="PANTHER" id="PTHR31263">
    <property type="entry name" value="CELLULASE FAMILY PROTEIN (AFU_ORTHOLOGUE AFUA_5G14560)"/>
    <property type="match status" value="1"/>
</dbReference>
<feature type="chain" id="PRO_5020315634" description="Glycoside hydrolase family 5 domain-containing protein" evidence="6">
    <location>
        <begin position="20"/>
        <end position="480"/>
    </location>
</feature>
<evidence type="ECO:0000259" key="7">
    <source>
        <dbReference type="Pfam" id="PF00150"/>
    </source>
</evidence>
<dbReference type="GO" id="GO:0000272">
    <property type="term" value="P:polysaccharide catabolic process"/>
    <property type="evidence" value="ECO:0007669"/>
    <property type="project" value="InterPro"/>
</dbReference>
<dbReference type="SUPFAM" id="SSF51445">
    <property type="entry name" value="(Trans)glycosidases"/>
    <property type="match status" value="1"/>
</dbReference>